<keyword evidence="4" id="KW-1185">Reference proteome</keyword>
<evidence type="ECO:0000256" key="1">
    <source>
        <dbReference type="ARBA" id="ARBA00023002"/>
    </source>
</evidence>
<dbReference type="RefSeq" id="WP_227322844.1">
    <property type="nucleotide sequence ID" value="NZ_JAESVB010000011.1"/>
</dbReference>
<dbReference type="Pfam" id="PF01266">
    <property type="entry name" value="DAO"/>
    <property type="match status" value="1"/>
</dbReference>
<gene>
    <name evidence="3" type="ORF">ASILVAE211_18480</name>
</gene>
<dbReference type="EMBL" id="JAESVB010000011">
    <property type="protein sequence ID" value="MCB8877189.1"/>
    <property type="molecule type" value="Genomic_DNA"/>
</dbReference>
<dbReference type="InterPro" id="IPR036188">
    <property type="entry name" value="FAD/NAD-bd_sf"/>
</dbReference>
<sequence length="431" mass="46220">MSVPARAAHAPSYYAATRNATPLRPALVGDVHADVCIIGAGFTGISAALTLAEAGIRAVVLEAKQIGWGASGRNGGQIVNGYSRDLGVIEARYGAAAAKALGAMAMEGGDIIRDRVAKYAIQCDLVPGGYFAALTEKQMRELEHQKRVWERHGYTSLEMVGRQASQDIARTRIYCGGMIDHRAGHLHPLNLVLGEAAAAESLGAVIHEDSPVSGISDDGSLVTVTTDRGRVTAHSVLVCGNAYLGDAVPQLTNKIMPVSTQVVATAPLDPALLDKLLTKNYCVEDCNYILDYYRRTADHRLLFGGGIVYGGTDPASIEGKIRPHLDRTFPELRGVKLDFAWSGNFALTMTRVPHVGRLSANVLFSHGDSGHGVTTTHLLGRLLGEAVQGRMARFDTFAGLPYHPFPGGRTFRVPLTVLGAWWYGLRDRLAL</sequence>
<dbReference type="Gene3D" id="3.50.50.60">
    <property type="entry name" value="FAD/NAD(P)-binding domain"/>
    <property type="match status" value="1"/>
</dbReference>
<dbReference type="AlphaFoldDB" id="A0A963YUE8"/>
<reference evidence="3" key="2">
    <citation type="submission" date="2021-01" db="EMBL/GenBank/DDBJ databases">
        <authorList>
            <person name="Mieszkin S."/>
            <person name="Pouder E."/>
            <person name="Alain K."/>
        </authorList>
    </citation>
    <scope>NUCLEOTIDE SEQUENCE</scope>
    <source>
        <strain evidence="3">HW T2.11</strain>
    </source>
</reference>
<dbReference type="GO" id="GO:0016491">
    <property type="term" value="F:oxidoreductase activity"/>
    <property type="evidence" value="ECO:0007669"/>
    <property type="project" value="UniProtKB-KW"/>
</dbReference>
<comment type="caution">
    <text evidence="3">The sequence shown here is derived from an EMBL/GenBank/DDBJ whole genome shotgun (WGS) entry which is preliminary data.</text>
</comment>
<dbReference type="InterPro" id="IPR006076">
    <property type="entry name" value="FAD-dep_OxRdtase"/>
</dbReference>
<evidence type="ECO:0000313" key="3">
    <source>
        <dbReference type="EMBL" id="MCB8877189.1"/>
    </source>
</evidence>
<dbReference type="Gene3D" id="3.30.9.10">
    <property type="entry name" value="D-Amino Acid Oxidase, subunit A, domain 2"/>
    <property type="match status" value="1"/>
</dbReference>
<dbReference type="PANTHER" id="PTHR13847">
    <property type="entry name" value="SARCOSINE DEHYDROGENASE-RELATED"/>
    <property type="match status" value="1"/>
</dbReference>
<dbReference type="PRINTS" id="PR00411">
    <property type="entry name" value="PNDRDTASEI"/>
</dbReference>
<feature type="domain" description="FAD dependent oxidoreductase" evidence="2">
    <location>
        <begin position="34"/>
        <end position="385"/>
    </location>
</feature>
<proteinExistence type="predicted"/>
<organism evidence="3 4">
    <name type="scientific">Acidisoma silvae</name>
    <dbReference type="NCBI Taxonomy" id="2802396"/>
    <lineage>
        <taxon>Bacteria</taxon>
        <taxon>Pseudomonadati</taxon>
        <taxon>Pseudomonadota</taxon>
        <taxon>Alphaproteobacteria</taxon>
        <taxon>Acetobacterales</taxon>
        <taxon>Acidocellaceae</taxon>
        <taxon>Acidisoma</taxon>
    </lineage>
</organism>
<accession>A0A963YUE8</accession>
<dbReference type="SUPFAM" id="SSF51905">
    <property type="entry name" value="FAD/NAD(P)-binding domain"/>
    <property type="match status" value="1"/>
</dbReference>
<evidence type="ECO:0000259" key="2">
    <source>
        <dbReference type="Pfam" id="PF01266"/>
    </source>
</evidence>
<dbReference type="Proteomes" id="UP000708298">
    <property type="component" value="Unassembled WGS sequence"/>
</dbReference>
<dbReference type="GO" id="GO:0005737">
    <property type="term" value="C:cytoplasm"/>
    <property type="evidence" value="ECO:0007669"/>
    <property type="project" value="TreeGrafter"/>
</dbReference>
<keyword evidence="1" id="KW-0560">Oxidoreductase</keyword>
<protein>
    <submittedName>
        <fullName evidence="3">FAD-binding oxidoreductase</fullName>
    </submittedName>
</protein>
<name>A0A963YUE8_9PROT</name>
<reference evidence="3" key="1">
    <citation type="journal article" date="2021" name="Microorganisms">
        <title>Acidisoma silvae sp. nov. and Acidisomacellulosilytica sp. nov., Two Acidophilic Bacteria Isolated from Decaying Wood, Hydrolyzing Cellulose and Producing Poly-3-hydroxybutyrate.</title>
        <authorList>
            <person name="Mieszkin S."/>
            <person name="Pouder E."/>
            <person name="Uroz S."/>
            <person name="Simon-Colin C."/>
            <person name="Alain K."/>
        </authorList>
    </citation>
    <scope>NUCLEOTIDE SEQUENCE</scope>
    <source>
        <strain evidence="3">HW T2.11</strain>
    </source>
</reference>
<evidence type="ECO:0000313" key="4">
    <source>
        <dbReference type="Proteomes" id="UP000708298"/>
    </source>
</evidence>
<dbReference type="PANTHER" id="PTHR13847:SF275">
    <property type="entry name" value="GAMMA-GLUTAMYLPUTRESCINE OXIDOREDUCTASE"/>
    <property type="match status" value="1"/>
</dbReference>